<dbReference type="NCBIfam" id="TIGR04519">
    <property type="entry name" value="MoCo_extend_TAT"/>
    <property type="match status" value="1"/>
</dbReference>
<dbReference type="Gene3D" id="3.30.2070.10">
    <property type="entry name" value="Formate dehydrogenase/DMSO reductase"/>
    <property type="match status" value="1"/>
</dbReference>
<feature type="domain" description="4Fe-4S ferredoxin-type" evidence="1">
    <location>
        <begin position="765"/>
        <end position="795"/>
    </location>
</feature>
<evidence type="ECO:0000313" key="2">
    <source>
        <dbReference type="EMBL" id="CAL2089001.1"/>
    </source>
</evidence>
<protein>
    <submittedName>
        <fullName evidence="2">Quinol:cytochrome c oxidoreductase iron-sulfur protein</fullName>
    </submittedName>
</protein>
<name>A0ABM9P3E2_9FLAO</name>
<dbReference type="Proteomes" id="UP001497416">
    <property type="component" value="Unassembled WGS sequence"/>
</dbReference>
<dbReference type="EMBL" id="CAXIXY010000005">
    <property type="protein sequence ID" value="CAL2089001.1"/>
    <property type="molecule type" value="Genomic_DNA"/>
</dbReference>
<evidence type="ECO:0000313" key="3">
    <source>
        <dbReference type="Proteomes" id="UP001497416"/>
    </source>
</evidence>
<dbReference type="Gene3D" id="3.30.70.20">
    <property type="match status" value="2"/>
</dbReference>
<dbReference type="RefSeq" id="WP_348712613.1">
    <property type="nucleotide sequence ID" value="NZ_CAXIXY010000005.1"/>
</dbReference>
<dbReference type="InterPro" id="IPR030948">
    <property type="entry name" value="TAT_var_transloc_signal_dom"/>
</dbReference>
<dbReference type="PANTHER" id="PTHR42783">
    <property type="entry name" value="GLUTAMATE SYNTHASE [NADPH] SMALL CHAIN"/>
    <property type="match status" value="1"/>
</dbReference>
<reference evidence="2 3" key="1">
    <citation type="submission" date="2024-05" db="EMBL/GenBank/DDBJ databases">
        <authorList>
            <person name="Duchaud E."/>
        </authorList>
    </citation>
    <scope>NUCLEOTIDE SEQUENCE [LARGE SCALE GENOMIC DNA]</scope>
    <source>
        <strain evidence="2">Ena-SAMPLE-TAB-13-05-2024-13:56:06:370-140302</strain>
    </source>
</reference>
<dbReference type="SUPFAM" id="SSF54862">
    <property type="entry name" value="4Fe-4S ferredoxins"/>
    <property type="match status" value="1"/>
</dbReference>
<dbReference type="PROSITE" id="PS51379">
    <property type="entry name" value="4FE4S_FER_2"/>
    <property type="match status" value="3"/>
</dbReference>
<dbReference type="SUPFAM" id="SSF53706">
    <property type="entry name" value="Formate dehydrogenase/DMSO reductase, domains 1-3"/>
    <property type="match status" value="1"/>
</dbReference>
<proteinExistence type="predicted"/>
<organism evidence="2 3">
    <name type="scientific">Tenacibaculum platacis</name>
    <dbReference type="NCBI Taxonomy" id="3137852"/>
    <lineage>
        <taxon>Bacteria</taxon>
        <taxon>Pseudomonadati</taxon>
        <taxon>Bacteroidota</taxon>
        <taxon>Flavobacteriia</taxon>
        <taxon>Flavobacteriales</taxon>
        <taxon>Flavobacteriaceae</taxon>
        <taxon>Tenacibaculum</taxon>
    </lineage>
</organism>
<dbReference type="Pfam" id="PF12838">
    <property type="entry name" value="Fer4_7"/>
    <property type="match status" value="1"/>
</dbReference>
<dbReference type="Gene3D" id="3.40.50.740">
    <property type="match status" value="1"/>
</dbReference>
<dbReference type="CDD" id="cd10551">
    <property type="entry name" value="PsrB"/>
    <property type="match status" value="1"/>
</dbReference>
<comment type="caution">
    <text evidence="2">The sequence shown here is derived from an EMBL/GenBank/DDBJ whole genome shotgun (WGS) entry which is preliminary data.</text>
</comment>
<evidence type="ECO:0000259" key="1">
    <source>
        <dbReference type="PROSITE" id="PS51379"/>
    </source>
</evidence>
<feature type="domain" description="4Fe-4S ferredoxin-type" evidence="1">
    <location>
        <begin position="872"/>
        <end position="903"/>
    </location>
</feature>
<gene>
    <name evidence="2" type="ORF">T190607A01A_30232</name>
</gene>
<accession>A0ABM9P3E2</accession>
<sequence>MASNKKYWQSVEELNDSSVVETLRNKEFVQEIPTDEFLGDKETLEGSSTSRRDFLKYVGFSTAAASLAACEGPVRKSIPYVVQPNDIVVGVADWYATTIADGFDFANVLVKTREGRPIQVMPNKEAGGVTNARTQASVLSLYDSDLRVKEPRKGDAQITWADADKEIIAKLESLKNANALVYLMTGTLASPSTEKVVADFLVKYPNVKHVTYDAVSESGTADAFEAMYGVRALPNYDFSKAGVIASIGADFLGDWQGGYEKSYAEGRRADSGKMSYHVQIESNMSLSGANADKRIVAKPSIQVNALIKLFNAITGQNIATENTPIDAQIKQLADDLRNAGSKAVVVTGINDKNAQMIALAINKALNSEVIDTKAVNLTRQGNDAKVAELVADIKSGKAKGLVTYNVNPVYSLAGFGEATKNLDLSVALSTQDDATATAAKITLPAPHNLESWGDVMATAGKYSLVQPTIAPIFNTRQFQDVLLKWSGASKNYYDTLKEFWSTTVLNGSSWNQALHDGFYMGTPVAVSTETSEESSNEDAISGALTVNAAANELAKTKSTQFELTLYTSTALGDGKQANNPWLQELPDPITRASWDNYLTMSMADAKQLGFTNPVKDNGAIDGDYAKVTVNGVEVTVPVIVQPGQANGSLGLALGYGRTQGLKKEMQVGVNAYPLYANSKNVQYNVSVEKVSGTHKFACIQVQSTLAGRHDILREATLKEVNDKSLDPKHTWNQPFMVSYDHQETEATDKKVDLWDDHDRSLGHHFNLSIDLTSCTGCGACVVACHAENNVPVVGKDEVRVGRDMHWLRIDRYYSSTVEDKQYAEGVAMTMDEFKAQNPNIPNKDLERRYTEKVLELSKGDLFDALENPAENPEVTFQPMMCQHCNHAPCETVCPVAATSHGRQGQNQMAYNRCVGTRYCANNCPYRVRRFNWFNYADNKEFDFNMNNEYGKMVLNPDVVVRSRGVMEKCSMCIQMTQATILKAKREGRAVKADEFQTACSQACSTGAMVFGDVNNEKDAVAKLKEDRRAFYVLDYIGTKPNVVYQVKVRNTNEA</sequence>
<dbReference type="PANTHER" id="PTHR42783:SF3">
    <property type="entry name" value="GLUTAMATE SYNTHASE [NADPH] SMALL CHAIN-RELATED"/>
    <property type="match status" value="1"/>
</dbReference>
<dbReference type="InterPro" id="IPR017896">
    <property type="entry name" value="4Fe4S_Fe-S-bd"/>
</dbReference>
<feature type="domain" description="4Fe-4S ferredoxin-type" evidence="1">
    <location>
        <begin position="904"/>
        <end position="933"/>
    </location>
</feature>
<keyword evidence="3" id="KW-1185">Reference proteome</keyword>